<feature type="domain" description="J" evidence="1">
    <location>
        <begin position="3"/>
        <end position="69"/>
    </location>
</feature>
<evidence type="ECO:0000313" key="3">
    <source>
        <dbReference type="Proteomes" id="UP000190774"/>
    </source>
</evidence>
<dbReference type="InterPro" id="IPR036869">
    <property type="entry name" value="J_dom_sf"/>
</dbReference>
<sequence length="188" mass="20710">MPDAFALLNLPPQAALTEEQLQAAYLTASRAAHPDQAGGDTQLSADLNAALEMLKSPVTRLKHLIEQHSNTPWRAVPLDASLMGLFEKLGPLLQSAGAFLKKKQTATTALSKALLASEEMRLREALENLGTSIEEAWQELEAQLPRYDDRIAAGEGSVWIELQAIQARLAYLNKWRTQIREVLLGLML</sequence>
<dbReference type="InterPro" id="IPR001623">
    <property type="entry name" value="DnaJ_domain"/>
</dbReference>
<dbReference type="RefSeq" id="WP_078814017.1">
    <property type="nucleotide sequence ID" value="NZ_FUYE01000008.1"/>
</dbReference>
<dbReference type="AlphaFoldDB" id="A0A1T4YBR0"/>
<gene>
    <name evidence="2" type="ORF">SAMN02745166_02852</name>
</gene>
<keyword evidence="3" id="KW-1185">Reference proteome</keyword>
<organism evidence="2 3">
    <name type="scientific">Prosthecobacter debontii</name>
    <dbReference type="NCBI Taxonomy" id="48467"/>
    <lineage>
        <taxon>Bacteria</taxon>
        <taxon>Pseudomonadati</taxon>
        <taxon>Verrucomicrobiota</taxon>
        <taxon>Verrucomicrobiia</taxon>
        <taxon>Verrucomicrobiales</taxon>
        <taxon>Verrucomicrobiaceae</taxon>
        <taxon>Prosthecobacter</taxon>
    </lineage>
</organism>
<dbReference type="SUPFAM" id="SSF46565">
    <property type="entry name" value="Chaperone J-domain"/>
    <property type="match status" value="1"/>
</dbReference>
<reference evidence="3" key="1">
    <citation type="submission" date="2017-02" db="EMBL/GenBank/DDBJ databases">
        <authorList>
            <person name="Varghese N."/>
            <person name="Submissions S."/>
        </authorList>
    </citation>
    <scope>NUCLEOTIDE SEQUENCE [LARGE SCALE GENOMIC DNA]</scope>
    <source>
        <strain evidence="3">ATCC 700200</strain>
    </source>
</reference>
<dbReference type="EMBL" id="FUYE01000008">
    <property type="protein sequence ID" value="SKA98741.1"/>
    <property type="molecule type" value="Genomic_DNA"/>
</dbReference>
<dbReference type="PROSITE" id="PS50076">
    <property type="entry name" value="DNAJ_2"/>
    <property type="match status" value="1"/>
</dbReference>
<protein>
    <recommendedName>
        <fullName evidence="1">J domain-containing protein</fullName>
    </recommendedName>
</protein>
<evidence type="ECO:0000313" key="2">
    <source>
        <dbReference type="EMBL" id="SKA98741.1"/>
    </source>
</evidence>
<name>A0A1T4YBR0_9BACT</name>
<proteinExistence type="predicted"/>
<dbReference type="OrthoDB" id="189461at2"/>
<dbReference type="Gene3D" id="1.10.287.110">
    <property type="entry name" value="DnaJ domain"/>
    <property type="match status" value="1"/>
</dbReference>
<dbReference type="Proteomes" id="UP000190774">
    <property type="component" value="Unassembled WGS sequence"/>
</dbReference>
<accession>A0A1T4YBR0</accession>
<evidence type="ECO:0000259" key="1">
    <source>
        <dbReference type="PROSITE" id="PS50076"/>
    </source>
</evidence>
<dbReference type="SMART" id="SM00271">
    <property type="entry name" value="DnaJ"/>
    <property type="match status" value="1"/>
</dbReference>
<dbReference type="STRING" id="48467.SAMN02745166_02852"/>